<dbReference type="OrthoDB" id="9802426at2"/>
<dbReference type="SUPFAM" id="SSF46894">
    <property type="entry name" value="C-terminal effector domain of the bipartite response regulators"/>
    <property type="match status" value="1"/>
</dbReference>
<evidence type="ECO:0000313" key="11">
    <source>
        <dbReference type="Proteomes" id="UP000321933"/>
    </source>
</evidence>
<dbReference type="Pfam" id="PF00486">
    <property type="entry name" value="Trans_reg_C"/>
    <property type="match status" value="1"/>
</dbReference>
<dbReference type="SMART" id="SM00862">
    <property type="entry name" value="Trans_reg_C"/>
    <property type="match status" value="1"/>
</dbReference>
<dbReference type="InterPro" id="IPR016032">
    <property type="entry name" value="Sig_transdc_resp-reg_C-effctor"/>
</dbReference>
<dbReference type="GO" id="GO:0032993">
    <property type="term" value="C:protein-DNA complex"/>
    <property type="evidence" value="ECO:0007669"/>
    <property type="project" value="TreeGrafter"/>
</dbReference>
<evidence type="ECO:0000259" key="9">
    <source>
        <dbReference type="PROSITE" id="PS51755"/>
    </source>
</evidence>
<dbReference type="CDD" id="cd00383">
    <property type="entry name" value="trans_reg_C"/>
    <property type="match status" value="1"/>
</dbReference>
<organism evidence="10 11">
    <name type="scientific">Parahaliea aestuarii</name>
    <dbReference type="NCBI Taxonomy" id="1852021"/>
    <lineage>
        <taxon>Bacteria</taxon>
        <taxon>Pseudomonadati</taxon>
        <taxon>Pseudomonadota</taxon>
        <taxon>Gammaproteobacteria</taxon>
        <taxon>Cellvibrionales</taxon>
        <taxon>Halieaceae</taxon>
        <taxon>Parahaliea</taxon>
    </lineage>
</organism>
<keyword evidence="11" id="KW-1185">Reference proteome</keyword>
<evidence type="ECO:0000256" key="2">
    <source>
        <dbReference type="ARBA" id="ARBA00023012"/>
    </source>
</evidence>
<dbReference type="InterPro" id="IPR036388">
    <property type="entry name" value="WH-like_DNA-bd_sf"/>
</dbReference>
<dbReference type="SMART" id="SM00448">
    <property type="entry name" value="REC"/>
    <property type="match status" value="1"/>
</dbReference>
<evidence type="ECO:0000256" key="5">
    <source>
        <dbReference type="ARBA" id="ARBA00023163"/>
    </source>
</evidence>
<keyword evidence="2" id="KW-0902">Two-component regulatory system</keyword>
<feature type="DNA-binding region" description="OmpR/PhoB-type" evidence="7">
    <location>
        <begin position="124"/>
        <end position="222"/>
    </location>
</feature>
<dbReference type="Gene3D" id="6.10.250.690">
    <property type="match status" value="1"/>
</dbReference>
<dbReference type="InterPro" id="IPR011006">
    <property type="entry name" value="CheY-like_superfamily"/>
</dbReference>
<evidence type="ECO:0000256" key="4">
    <source>
        <dbReference type="ARBA" id="ARBA00023125"/>
    </source>
</evidence>
<dbReference type="InterPro" id="IPR001867">
    <property type="entry name" value="OmpR/PhoB-type_DNA-bd"/>
</dbReference>
<dbReference type="Gene3D" id="3.40.50.2300">
    <property type="match status" value="1"/>
</dbReference>
<dbReference type="FunFam" id="3.40.50.2300:FF:000002">
    <property type="entry name" value="DNA-binding response regulator PhoP"/>
    <property type="match status" value="1"/>
</dbReference>
<dbReference type="PANTHER" id="PTHR48111:SF71">
    <property type="entry name" value="TRANSCRIPTIONAL REGULATORY PROTEIN PHOP"/>
    <property type="match status" value="1"/>
</dbReference>
<dbReference type="EMBL" id="VRYZ01000009">
    <property type="protein sequence ID" value="TXS89318.1"/>
    <property type="molecule type" value="Genomic_DNA"/>
</dbReference>
<dbReference type="RefSeq" id="WP_148065680.1">
    <property type="nucleotide sequence ID" value="NZ_VRYZ01000009.1"/>
</dbReference>
<dbReference type="GO" id="GO:0000976">
    <property type="term" value="F:transcription cis-regulatory region binding"/>
    <property type="evidence" value="ECO:0007669"/>
    <property type="project" value="TreeGrafter"/>
</dbReference>
<dbReference type="AlphaFoldDB" id="A0A5C8ZLI4"/>
<evidence type="ECO:0000256" key="1">
    <source>
        <dbReference type="ARBA" id="ARBA00022553"/>
    </source>
</evidence>
<comment type="caution">
    <text evidence="10">The sequence shown here is derived from an EMBL/GenBank/DDBJ whole genome shotgun (WGS) entry which is preliminary data.</text>
</comment>
<evidence type="ECO:0000313" key="10">
    <source>
        <dbReference type="EMBL" id="TXS89318.1"/>
    </source>
</evidence>
<keyword evidence="4 7" id="KW-0238">DNA-binding</keyword>
<feature type="domain" description="Response regulatory" evidence="8">
    <location>
        <begin position="2"/>
        <end position="116"/>
    </location>
</feature>
<dbReference type="Pfam" id="PF00072">
    <property type="entry name" value="Response_reg"/>
    <property type="match status" value="1"/>
</dbReference>
<keyword evidence="5" id="KW-0804">Transcription</keyword>
<evidence type="ECO:0000256" key="6">
    <source>
        <dbReference type="PROSITE-ProRule" id="PRU00169"/>
    </source>
</evidence>
<evidence type="ECO:0000256" key="7">
    <source>
        <dbReference type="PROSITE-ProRule" id="PRU01091"/>
    </source>
</evidence>
<dbReference type="GO" id="GO:0005829">
    <property type="term" value="C:cytosol"/>
    <property type="evidence" value="ECO:0007669"/>
    <property type="project" value="TreeGrafter"/>
</dbReference>
<feature type="domain" description="OmpR/PhoB-type" evidence="9">
    <location>
        <begin position="124"/>
        <end position="222"/>
    </location>
</feature>
<feature type="modified residue" description="4-aspartylphosphate" evidence="6">
    <location>
        <position position="51"/>
    </location>
</feature>
<evidence type="ECO:0000256" key="3">
    <source>
        <dbReference type="ARBA" id="ARBA00023015"/>
    </source>
</evidence>
<protein>
    <submittedName>
        <fullName evidence="10">Response regulator transcription factor</fullName>
    </submittedName>
</protein>
<dbReference type="PANTHER" id="PTHR48111">
    <property type="entry name" value="REGULATOR OF RPOS"/>
    <property type="match status" value="1"/>
</dbReference>
<proteinExistence type="predicted"/>
<keyword evidence="1 6" id="KW-0597">Phosphoprotein</keyword>
<dbReference type="Gene3D" id="1.10.10.10">
    <property type="entry name" value="Winged helix-like DNA-binding domain superfamily/Winged helix DNA-binding domain"/>
    <property type="match status" value="1"/>
</dbReference>
<sequence>MRLLIVEDDSRLQDRLAQHFLAAGWKVEQAADGREADYLAREYAFDLALVDLGLPQRSGMELVRGWRADGLTLPLLILTARSDWQDKVEGLEAGADDYVTKPFHLPELEARAHALLRRAAGRADDRAAFGPLRIDFRAHSVSRDNRPVELTHFEFETLAYLAGRAGEVVSRGELIDHLYDQDYDRDSNVIEVFVGRLRRKLDPDGSLKPIETVRGAGYRFVLASSGR</sequence>
<dbReference type="PROSITE" id="PS50110">
    <property type="entry name" value="RESPONSE_REGULATORY"/>
    <property type="match status" value="1"/>
</dbReference>
<dbReference type="InterPro" id="IPR039420">
    <property type="entry name" value="WalR-like"/>
</dbReference>
<dbReference type="GO" id="GO:0000156">
    <property type="term" value="F:phosphorelay response regulator activity"/>
    <property type="evidence" value="ECO:0007669"/>
    <property type="project" value="TreeGrafter"/>
</dbReference>
<reference evidence="10 11" key="1">
    <citation type="submission" date="2019-08" db="EMBL/GenBank/DDBJ databases">
        <title>Parahaliea maris sp. nov., isolated from the surface seawater.</title>
        <authorList>
            <person name="Liu Y."/>
        </authorList>
    </citation>
    <scope>NUCLEOTIDE SEQUENCE [LARGE SCALE GENOMIC DNA]</scope>
    <source>
        <strain evidence="10 11">S2-26</strain>
    </source>
</reference>
<name>A0A5C8ZLI4_9GAMM</name>
<dbReference type="Proteomes" id="UP000321933">
    <property type="component" value="Unassembled WGS sequence"/>
</dbReference>
<dbReference type="InterPro" id="IPR001789">
    <property type="entry name" value="Sig_transdc_resp-reg_receiver"/>
</dbReference>
<gene>
    <name evidence="10" type="ORF">FVW59_17525</name>
</gene>
<accession>A0A5C8ZLI4</accession>
<evidence type="ECO:0000259" key="8">
    <source>
        <dbReference type="PROSITE" id="PS50110"/>
    </source>
</evidence>
<keyword evidence="3" id="KW-0805">Transcription regulation</keyword>
<dbReference type="GO" id="GO:0006355">
    <property type="term" value="P:regulation of DNA-templated transcription"/>
    <property type="evidence" value="ECO:0007669"/>
    <property type="project" value="InterPro"/>
</dbReference>
<dbReference type="SUPFAM" id="SSF52172">
    <property type="entry name" value="CheY-like"/>
    <property type="match status" value="1"/>
</dbReference>
<dbReference type="PROSITE" id="PS51755">
    <property type="entry name" value="OMPR_PHOB"/>
    <property type="match status" value="1"/>
</dbReference>